<dbReference type="PROSITE" id="PS50113">
    <property type="entry name" value="PAC"/>
    <property type="match status" value="1"/>
</dbReference>
<dbReference type="KEGG" id="woc:BA177_14435"/>
<dbReference type="SMART" id="SM00052">
    <property type="entry name" value="EAL"/>
    <property type="match status" value="1"/>
</dbReference>
<dbReference type="EMBL" id="CP016268">
    <property type="protein sequence ID" value="ANO52230.1"/>
    <property type="molecule type" value="Genomic_DNA"/>
</dbReference>
<evidence type="ECO:0008006" key="9">
    <source>
        <dbReference type="Google" id="ProtNLM"/>
    </source>
</evidence>
<keyword evidence="8" id="KW-1185">Reference proteome</keyword>
<dbReference type="Proteomes" id="UP000092695">
    <property type="component" value="Chromosome"/>
</dbReference>
<dbReference type="CDD" id="cd01949">
    <property type="entry name" value="GGDEF"/>
    <property type="match status" value="1"/>
</dbReference>
<dbReference type="CDD" id="cd00130">
    <property type="entry name" value="PAS"/>
    <property type="match status" value="2"/>
</dbReference>
<comment type="cofactor">
    <cofactor evidence="1">
        <name>Mg(2+)</name>
        <dbReference type="ChEBI" id="CHEBI:18420"/>
    </cofactor>
</comment>
<dbReference type="InterPro" id="IPR013656">
    <property type="entry name" value="PAS_4"/>
</dbReference>
<organism evidence="7 8">
    <name type="scientific">Woeseia oceani</name>
    <dbReference type="NCBI Taxonomy" id="1548547"/>
    <lineage>
        <taxon>Bacteria</taxon>
        <taxon>Pseudomonadati</taxon>
        <taxon>Pseudomonadota</taxon>
        <taxon>Gammaproteobacteria</taxon>
        <taxon>Woeseiales</taxon>
        <taxon>Woeseiaceae</taxon>
        <taxon>Woeseia</taxon>
    </lineage>
</organism>
<dbReference type="GO" id="GO:0016020">
    <property type="term" value="C:membrane"/>
    <property type="evidence" value="ECO:0007669"/>
    <property type="project" value="InterPro"/>
</dbReference>
<evidence type="ECO:0000256" key="1">
    <source>
        <dbReference type="ARBA" id="ARBA00001946"/>
    </source>
</evidence>
<dbReference type="Pfam" id="PF13426">
    <property type="entry name" value="PAS_9"/>
    <property type="match status" value="1"/>
</dbReference>
<dbReference type="SUPFAM" id="SSF55785">
    <property type="entry name" value="PYP-like sensor domain (PAS domain)"/>
    <property type="match status" value="2"/>
</dbReference>
<accession>A0A193LI86</accession>
<dbReference type="Gene3D" id="3.20.20.450">
    <property type="entry name" value="EAL domain"/>
    <property type="match status" value="1"/>
</dbReference>
<evidence type="ECO:0000313" key="8">
    <source>
        <dbReference type="Proteomes" id="UP000092695"/>
    </source>
</evidence>
<feature type="domain" description="PAS" evidence="2">
    <location>
        <begin position="209"/>
        <end position="282"/>
    </location>
</feature>
<dbReference type="InterPro" id="IPR052155">
    <property type="entry name" value="Biofilm_reg_signaling"/>
</dbReference>
<dbReference type="CDD" id="cd01948">
    <property type="entry name" value="EAL"/>
    <property type="match status" value="1"/>
</dbReference>
<dbReference type="PANTHER" id="PTHR44757">
    <property type="entry name" value="DIGUANYLATE CYCLASE DGCP"/>
    <property type="match status" value="1"/>
</dbReference>
<dbReference type="GO" id="GO:0007165">
    <property type="term" value="P:signal transduction"/>
    <property type="evidence" value="ECO:0007669"/>
    <property type="project" value="InterPro"/>
</dbReference>
<dbReference type="InterPro" id="IPR000014">
    <property type="entry name" value="PAS"/>
</dbReference>
<dbReference type="InterPro" id="IPR001633">
    <property type="entry name" value="EAL_dom"/>
</dbReference>
<dbReference type="NCBIfam" id="TIGR00229">
    <property type="entry name" value="sensory_box"/>
    <property type="match status" value="2"/>
</dbReference>
<name>A0A193LI86_9GAMM</name>
<dbReference type="Gene3D" id="3.30.70.270">
    <property type="match status" value="1"/>
</dbReference>
<dbReference type="FunFam" id="3.30.70.270:FF:000001">
    <property type="entry name" value="Diguanylate cyclase domain protein"/>
    <property type="match status" value="1"/>
</dbReference>
<dbReference type="Gene3D" id="3.30.450.20">
    <property type="entry name" value="PAS domain"/>
    <property type="match status" value="2"/>
</dbReference>
<gene>
    <name evidence="7" type="ORF">BA177_14435</name>
</gene>
<dbReference type="SUPFAM" id="SSF141868">
    <property type="entry name" value="EAL domain-like"/>
    <property type="match status" value="1"/>
</dbReference>
<dbReference type="SMART" id="SM00091">
    <property type="entry name" value="PAS"/>
    <property type="match status" value="2"/>
</dbReference>
<evidence type="ECO:0000259" key="2">
    <source>
        <dbReference type="PROSITE" id="PS50112"/>
    </source>
</evidence>
<dbReference type="NCBIfam" id="TIGR00254">
    <property type="entry name" value="GGDEF"/>
    <property type="match status" value="1"/>
</dbReference>
<dbReference type="InterPro" id="IPR035919">
    <property type="entry name" value="EAL_sf"/>
</dbReference>
<dbReference type="OrthoDB" id="9787514at2"/>
<proteinExistence type="predicted"/>
<feature type="domain" description="PAS" evidence="2">
    <location>
        <begin position="105"/>
        <end position="154"/>
    </location>
</feature>
<dbReference type="STRING" id="1548547.BA177_14435"/>
<dbReference type="Pfam" id="PF08448">
    <property type="entry name" value="PAS_4"/>
    <property type="match status" value="1"/>
</dbReference>
<dbReference type="AlphaFoldDB" id="A0A193LI86"/>
<feature type="domain" description="EAL" evidence="4">
    <location>
        <begin position="516"/>
        <end position="771"/>
    </location>
</feature>
<feature type="domain" description="GGDEF" evidence="6">
    <location>
        <begin position="372"/>
        <end position="505"/>
    </location>
</feature>
<dbReference type="InterPro" id="IPR043128">
    <property type="entry name" value="Rev_trsase/Diguanyl_cyclase"/>
</dbReference>
<dbReference type="Pfam" id="PF00990">
    <property type="entry name" value="GGDEF"/>
    <property type="match status" value="1"/>
</dbReference>
<dbReference type="GO" id="GO:0003824">
    <property type="term" value="F:catalytic activity"/>
    <property type="evidence" value="ECO:0007669"/>
    <property type="project" value="UniProtKB-ARBA"/>
</dbReference>
<dbReference type="PANTHER" id="PTHR44757:SF4">
    <property type="entry name" value="DIGUANYLATE CYCLASE DGCE-RELATED"/>
    <property type="match status" value="1"/>
</dbReference>
<feature type="domain" description="PAC" evidence="3">
    <location>
        <begin position="158"/>
        <end position="208"/>
    </location>
</feature>
<dbReference type="PROSITE" id="PS50887">
    <property type="entry name" value="GGDEF"/>
    <property type="match status" value="1"/>
</dbReference>
<evidence type="ECO:0000259" key="6">
    <source>
        <dbReference type="PROSITE" id="PS50887"/>
    </source>
</evidence>
<dbReference type="InterPro" id="IPR035965">
    <property type="entry name" value="PAS-like_dom_sf"/>
</dbReference>
<protein>
    <recommendedName>
        <fullName evidence="9">Diguanylate cyclase</fullName>
    </recommendedName>
</protein>
<dbReference type="InterPro" id="IPR000700">
    <property type="entry name" value="PAS-assoc_C"/>
</dbReference>
<dbReference type="PROSITE" id="PS50112">
    <property type="entry name" value="PAS"/>
    <property type="match status" value="2"/>
</dbReference>
<dbReference type="RefSeq" id="WP_068617349.1">
    <property type="nucleotide sequence ID" value="NZ_CP016268.1"/>
</dbReference>
<sequence>MTQAVGIALALLLVIAVACAVLYWRRVQRHNRAIRDFKDDLLAVSADASVGRRLTVPASDSLGDLANTINQLFDALGERDEEIQDRDRLFANFARTIPEVVLIHDERILLANDSAASLVGLAPEQLEGRQVADLVKPAYRALFRKTMGRQLAGQKVPRRLEIQLINGNDQGLWVEAQSSLIEYRGNEAVLTVARDVSYRKSLEVSLSRSKRQAQYTLESIAEGVITTDNEGRIDYMNRAAEGMTGKDRESAAGHQVSEIFSLIDEADRRSLGDPVERCLAMRRRVNMGRRALLVSRDNEHEHSVEITASPIKGPGNSITGTVVVFHDVSELRGLTRQMSYQATHDPLTGLVNRREFERRIQEAMDSAHADEASHVLCYMDLDRFKAVNDSCGHLAGDNMLREVATLIKEQVRDSDFVGRLGGDEFGTLLVGCPVEKAGQIGADICNAVADYRFVWQDKIFNIGISVGLVEITQSSGSLQDIVSAADSACYVAKQRGRGQVHIYSARDEAIARERGDIQWLRQMQTALHEDRFELALQSIIATGGQDSGPAYEVLIRLPDERGKVANSAEFLRPAQRYQLMPQIDRWVVAATLSAMNSGEIRLPRGRSCSINISGQTLTDEGFLGFVVESLDRSGVAPSSICFEVTESVVTTDIQHVQRFIEVLHGIGCEFALDDFGSGLGAFSKLKTLPVDYLKIDGAYTRGLPNDDINQEMVSAMIKLARTMQFRVIAEQVESQQDFDWLRDVGVDFVQGNFIEEAAPLGGASTSGTYRALRY</sequence>
<dbReference type="InterPro" id="IPR029787">
    <property type="entry name" value="Nucleotide_cyclase"/>
</dbReference>
<dbReference type="Pfam" id="PF00563">
    <property type="entry name" value="EAL"/>
    <property type="match status" value="1"/>
</dbReference>
<dbReference type="PROSITE" id="PS50883">
    <property type="entry name" value="EAL"/>
    <property type="match status" value="1"/>
</dbReference>
<reference evidence="7 8" key="1">
    <citation type="submission" date="2016-06" db="EMBL/GenBank/DDBJ databases">
        <title>Complete genome sequence of a deep-branching marine Gamma Proteobacterium Woeseia oceani type strain XK5.</title>
        <authorList>
            <person name="Mu D."/>
            <person name="Du Z."/>
        </authorList>
    </citation>
    <scope>NUCLEOTIDE SEQUENCE [LARGE SCALE GENOMIC DNA]</scope>
    <source>
        <strain evidence="7 8">XK5</strain>
    </source>
</reference>
<evidence type="ECO:0000313" key="7">
    <source>
        <dbReference type="EMBL" id="ANO52230.1"/>
    </source>
</evidence>
<dbReference type="SMART" id="SM00267">
    <property type="entry name" value="GGDEF"/>
    <property type="match status" value="1"/>
</dbReference>
<evidence type="ECO:0000259" key="3">
    <source>
        <dbReference type="PROSITE" id="PS50113"/>
    </source>
</evidence>
<dbReference type="InterPro" id="IPR000160">
    <property type="entry name" value="GGDEF_dom"/>
</dbReference>
<dbReference type="PROSITE" id="PS50885">
    <property type="entry name" value="HAMP"/>
    <property type="match status" value="1"/>
</dbReference>
<feature type="domain" description="HAMP" evidence="5">
    <location>
        <begin position="28"/>
        <end position="81"/>
    </location>
</feature>
<dbReference type="SUPFAM" id="SSF55073">
    <property type="entry name" value="Nucleotide cyclase"/>
    <property type="match status" value="1"/>
</dbReference>
<dbReference type="InterPro" id="IPR003660">
    <property type="entry name" value="HAMP_dom"/>
</dbReference>
<evidence type="ECO:0000259" key="4">
    <source>
        <dbReference type="PROSITE" id="PS50883"/>
    </source>
</evidence>
<evidence type="ECO:0000259" key="5">
    <source>
        <dbReference type="PROSITE" id="PS50885"/>
    </source>
</evidence>